<gene>
    <name evidence="1" type="ORF">PVK06_048010</name>
</gene>
<evidence type="ECO:0000313" key="1">
    <source>
        <dbReference type="EMBL" id="KAK5771768.1"/>
    </source>
</evidence>
<evidence type="ECO:0000313" key="2">
    <source>
        <dbReference type="Proteomes" id="UP001358586"/>
    </source>
</evidence>
<proteinExistence type="predicted"/>
<accession>A0ABR0MFA3</accession>
<sequence length="94" mass="10751">MLLYVDTGYQYDIGERGGDDDKKGEVMVLRWSPLEESVIINNGWRNRGLNWVVKDGWFFHRGIVSHLVIIWKVQGGGMFSSLSGWFSYCHVSPG</sequence>
<organism evidence="1 2">
    <name type="scientific">Gossypium arboreum</name>
    <name type="common">Tree cotton</name>
    <name type="synonym">Gossypium nanking</name>
    <dbReference type="NCBI Taxonomy" id="29729"/>
    <lineage>
        <taxon>Eukaryota</taxon>
        <taxon>Viridiplantae</taxon>
        <taxon>Streptophyta</taxon>
        <taxon>Embryophyta</taxon>
        <taxon>Tracheophyta</taxon>
        <taxon>Spermatophyta</taxon>
        <taxon>Magnoliopsida</taxon>
        <taxon>eudicotyledons</taxon>
        <taxon>Gunneridae</taxon>
        <taxon>Pentapetalae</taxon>
        <taxon>rosids</taxon>
        <taxon>malvids</taxon>
        <taxon>Malvales</taxon>
        <taxon>Malvaceae</taxon>
        <taxon>Malvoideae</taxon>
        <taxon>Gossypium</taxon>
    </lineage>
</organism>
<keyword evidence="2" id="KW-1185">Reference proteome</keyword>
<dbReference type="EMBL" id="JARKNE010000013">
    <property type="protein sequence ID" value="KAK5771768.1"/>
    <property type="molecule type" value="Genomic_DNA"/>
</dbReference>
<dbReference type="Proteomes" id="UP001358586">
    <property type="component" value="Chromosome 13"/>
</dbReference>
<name>A0ABR0MFA3_GOSAR</name>
<protein>
    <submittedName>
        <fullName evidence="1">Uncharacterized protein</fullName>
    </submittedName>
</protein>
<reference evidence="1 2" key="1">
    <citation type="submission" date="2023-03" db="EMBL/GenBank/DDBJ databases">
        <title>WGS of Gossypium arboreum.</title>
        <authorList>
            <person name="Yu D."/>
        </authorList>
    </citation>
    <scope>NUCLEOTIDE SEQUENCE [LARGE SCALE GENOMIC DNA]</scope>
    <source>
        <tissue evidence="1">Leaf</tissue>
    </source>
</reference>
<comment type="caution">
    <text evidence="1">The sequence shown here is derived from an EMBL/GenBank/DDBJ whole genome shotgun (WGS) entry which is preliminary data.</text>
</comment>